<dbReference type="PROSITE" id="PS00059">
    <property type="entry name" value="ADH_ZINC"/>
    <property type="match status" value="1"/>
</dbReference>
<keyword evidence="5" id="KW-0560">Oxidoreductase</keyword>
<dbReference type="PANTHER" id="PTHR43161">
    <property type="entry name" value="SORBITOL DEHYDROGENASE"/>
    <property type="match status" value="1"/>
</dbReference>
<evidence type="ECO:0000313" key="9">
    <source>
        <dbReference type="Proteomes" id="UP000198975"/>
    </source>
</evidence>
<reference evidence="9" key="1">
    <citation type="submission" date="2016-08" db="EMBL/GenBank/DDBJ databases">
        <authorList>
            <person name="Varghese N."/>
            <person name="Submissions Spin"/>
        </authorList>
    </citation>
    <scope>NUCLEOTIDE SEQUENCE [LARGE SCALE GENOMIC DNA]</scope>
    <source>
        <strain evidence="9">REICA_082</strain>
    </source>
</reference>
<dbReference type="InterPro" id="IPR013154">
    <property type="entry name" value="ADH-like_N"/>
</dbReference>
<evidence type="ECO:0000256" key="4">
    <source>
        <dbReference type="ARBA" id="ARBA00022833"/>
    </source>
</evidence>
<dbReference type="EMBL" id="FMAY01000020">
    <property type="protein sequence ID" value="SCC40441.1"/>
    <property type="molecule type" value="Genomic_DNA"/>
</dbReference>
<dbReference type="SUPFAM" id="SSF51735">
    <property type="entry name" value="NAD(P)-binding Rossmann-fold domains"/>
    <property type="match status" value="1"/>
</dbReference>
<dbReference type="Gene3D" id="3.90.180.10">
    <property type="entry name" value="Medium-chain alcohol dehydrogenases, catalytic domain"/>
    <property type="match status" value="1"/>
</dbReference>
<dbReference type="Pfam" id="PF08240">
    <property type="entry name" value="ADH_N"/>
    <property type="match status" value="1"/>
</dbReference>
<evidence type="ECO:0000313" key="8">
    <source>
        <dbReference type="EMBL" id="SCC40441.1"/>
    </source>
</evidence>
<dbReference type="GO" id="GO:0016616">
    <property type="term" value="F:oxidoreductase activity, acting on the CH-OH group of donors, NAD or NADP as acceptor"/>
    <property type="evidence" value="ECO:0007669"/>
    <property type="project" value="UniProtKB-ARBA"/>
</dbReference>
<protein>
    <submittedName>
        <fullName evidence="8">2-desacetyl-2-hydroxyethyl bacteriochlorophyllide A dehydrogenase</fullName>
    </submittedName>
</protein>
<dbReference type="RefSeq" id="WP_088236936.1">
    <property type="nucleotide sequence ID" value="NZ_FMAY01000020.1"/>
</dbReference>
<dbReference type="Pfam" id="PF00107">
    <property type="entry name" value="ADH_zinc_N"/>
    <property type="match status" value="1"/>
</dbReference>
<dbReference type="InterPro" id="IPR013149">
    <property type="entry name" value="ADH-like_C"/>
</dbReference>
<evidence type="ECO:0000256" key="3">
    <source>
        <dbReference type="ARBA" id="ARBA00022723"/>
    </source>
</evidence>
<sequence length="339" mass="36759">MKAISLIDKKTLGLITYQYSPLLPEDGVEIDIVLSGICGTDLAVLAGREEGLPGIIRGHEAVGVVVNVGNAVTGLQPGMRVVIDPNEYCGRCAACRAGRTHLCTGGHNGGLDIVGVNKHGMFVERFITRMPFVYPLPDAMSWETAVLIEPVACILNNIDHAEIQAGERVLVLGSGPMSLVAQLLLRVMGVKTLATDLNPNRIQFGRSLGLDVLHADELRSRLQQTPVDVVIDTVGNQLDVAMSTVRRGGRVVLFGFDGNYTYTLPVKYVLVNAIRLIGAGEYNQHFPRALQMASMIPALGELVTHRYTLDECAEAFDHLLNDPCSNIIKCVFTPNAKYL</sequence>
<dbReference type="OrthoDB" id="9773078at2"/>
<accession>A0A1C4EA93</accession>
<evidence type="ECO:0000256" key="6">
    <source>
        <dbReference type="RuleBase" id="RU361277"/>
    </source>
</evidence>
<organism evidence="8 9">
    <name type="scientific">Kosakonia oryzendophytica</name>
    <dbReference type="NCBI Taxonomy" id="1005665"/>
    <lineage>
        <taxon>Bacteria</taxon>
        <taxon>Pseudomonadati</taxon>
        <taxon>Pseudomonadota</taxon>
        <taxon>Gammaproteobacteria</taxon>
        <taxon>Enterobacterales</taxon>
        <taxon>Enterobacteriaceae</taxon>
        <taxon>Kosakonia</taxon>
    </lineage>
</organism>
<keyword evidence="3 6" id="KW-0479">Metal-binding</keyword>
<comment type="similarity">
    <text evidence="2 6">Belongs to the zinc-containing alcohol dehydrogenase family.</text>
</comment>
<dbReference type="GO" id="GO:0008270">
    <property type="term" value="F:zinc ion binding"/>
    <property type="evidence" value="ECO:0007669"/>
    <property type="project" value="InterPro"/>
</dbReference>
<dbReference type="AlphaFoldDB" id="A0A1C4EA93"/>
<dbReference type="InterPro" id="IPR036291">
    <property type="entry name" value="NAD(P)-bd_dom_sf"/>
</dbReference>
<keyword evidence="9" id="KW-1185">Reference proteome</keyword>
<dbReference type="InterPro" id="IPR011032">
    <property type="entry name" value="GroES-like_sf"/>
</dbReference>
<dbReference type="SMART" id="SM00829">
    <property type="entry name" value="PKS_ER"/>
    <property type="match status" value="1"/>
</dbReference>
<dbReference type="SUPFAM" id="SSF50129">
    <property type="entry name" value="GroES-like"/>
    <property type="match status" value="1"/>
</dbReference>
<proteinExistence type="inferred from homology"/>
<name>A0A1C4EA93_9ENTR</name>
<evidence type="ECO:0000256" key="5">
    <source>
        <dbReference type="ARBA" id="ARBA00023002"/>
    </source>
</evidence>
<dbReference type="InterPro" id="IPR020843">
    <property type="entry name" value="ER"/>
</dbReference>
<dbReference type="Gene3D" id="3.40.50.720">
    <property type="entry name" value="NAD(P)-binding Rossmann-like Domain"/>
    <property type="match status" value="1"/>
</dbReference>
<gene>
    <name evidence="8" type="ORF">GA0061071_12018</name>
</gene>
<evidence type="ECO:0000259" key="7">
    <source>
        <dbReference type="SMART" id="SM00829"/>
    </source>
</evidence>
<evidence type="ECO:0000256" key="2">
    <source>
        <dbReference type="ARBA" id="ARBA00008072"/>
    </source>
</evidence>
<keyword evidence="4 6" id="KW-0862">Zinc</keyword>
<feature type="domain" description="Enoyl reductase (ER)" evidence="7">
    <location>
        <begin position="10"/>
        <end position="332"/>
    </location>
</feature>
<dbReference type="Proteomes" id="UP000198975">
    <property type="component" value="Unassembled WGS sequence"/>
</dbReference>
<evidence type="ECO:0000256" key="1">
    <source>
        <dbReference type="ARBA" id="ARBA00001947"/>
    </source>
</evidence>
<dbReference type="InterPro" id="IPR002328">
    <property type="entry name" value="ADH_Zn_CS"/>
</dbReference>
<comment type="cofactor">
    <cofactor evidence="1 6">
        <name>Zn(2+)</name>
        <dbReference type="ChEBI" id="CHEBI:29105"/>
    </cofactor>
</comment>